<dbReference type="PANTHER" id="PTHR30178">
    <property type="entry name" value="INNER MEMBRANE PROTEIN YAAH"/>
    <property type="match status" value="1"/>
</dbReference>
<dbReference type="EMBL" id="JACHVC010000005">
    <property type="protein sequence ID" value="MBC2604921.1"/>
    <property type="molecule type" value="Genomic_DNA"/>
</dbReference>
<keyword evidence="4 6" id="KW-1133">Transmembrane helix</keyword>
<evidence type="ECO:0000256" key="2">
    <source>
        <dbReference type="ARBA" id="ARBA00005587"/>
    </source>
</evidence>
<keyword evidence="3 6" id="KW-0812">Transmembrane</keyword>
<keyword evidence="5 6" id="KW-0472">Membrane</keyword>
<gene>
    <name evidence="7" type="ORF">H5P27_02585</name>
</gene>
<sequence>MSEGSNTQGNPAVVGLAGFGVTTLLLQFHNVGWCAMGPVLACAIIFGGLAQLIAGFQEFKCGNNFGYSAFTAYGSFWIAFAIILLCKHYGVYESSGEDIGWFLVGFAVYTLIMLVAAMRVHGMMALTFLLLTIGFVLLILAHFGFPQLTKVAGFELMACALCALYMMAAAIYAQVFGRPILPVGKPWLS</sequence>
<feature type="transmembrane region" description="Helical" evidence="6">
    <location>
        <begin position="12"/>
        <end position="29"/>
    </location>
</feature>
<dbReference type="GO" id="GO:0071422">
    <property type="term" value="P:succinate transmembrane transport"/>
    <property type="evidence" value="ECO:0007669"/>
    <property type="project" value="TreeGrafter"/>
</dbReference>
<feature type="transmembrane region" description="Helical" evidence="6">
    <location>
        <begin position="125"/>
        <end position="145"/>
    </location>
</feature>
<evidence type="ECO:0000256" key="6">
    <source>
        <dbReference type="SAM" id="Phobius"/>
    </source>
</evidence>
<dbReference type="NCBIfam" id="NF038013">
    <property type="entry name" value="AceTr_1"/>
    <property type="match status" value="1"/>
</dbReference>
<evidence type="ECO:0000256" key="5">
    <source>
        <dbReference type="ARBA" id="ARBA00023136"/>
    </source>
</evidence>
<dbReference type="AlphaFoldDB" id="A0A7X1B3E7"/>
<comment type="similarity">
    <text evidence="2">Belongs to the acetate uptake transporter (AceTr) (TC 2.A.96) family.</text>
</comment>
<evidence type="ECO:0000256" key="3">
    <source>
        <dbReference type="ARBA" id="ARBA00022692"/>
    </source>
</evidence>
<dbReference type="GO" id="GO:0015360">
    <property type="term" value="F:acetate:proton symporter activity"/>
    <property type="evidence" value="ECO:0007669"/>
    <property type="project" value="TreeGrafter"/>
</dbReference>
<dbReference type="Pfam" id="PF01184">
    <property type="entry name" value="Gpr1_Fun34_YaaH"/>
    <property type="match status" value="1"/>
</dbReference>
<evidence type="ECO:0000313" key="7">
    <source>
        <dbReference type="EMBL" id="MBC2604921.1"/>
    </source>
</evidence>
<evidence type="ECO:0000256" key="4">
    <source>
        <dbReference type="ARBA" id="ARBA00022989"/>
    </source>
</evidence>
<comment type="caution">
    <text evidence="7">The sequence shown here is derived from an EMBL/GenBank/DDBJ whole genome shotgun (WGS) entry which is preliminary data.</text>
</comment>
<keyword evidence="8" id="KW-1185">Reference proteome</keyword>
<dbReference type="GO" id="GO:0005886">
    <property type="term" value="C:plasma membrane"/>
    <property type="evidence" value="ECO:0007669"/>
    <property type="project" value="TreeGrafter"/>
</dbReference>
<dbReference type="PANTHER" id="PTHR30178:SF3">
    <property type="entry name" value="SUCCINATE-ACETATE_PROTON SYMPORTER SATP"/>
    <property type="match status" value="1"/>
</dbReference>
<feature type="transmembrane region" description="Helical" evidence="6">
    <location>
        <begin position="65"/>
        <end position="84"/>
    </location>
</feature>
<proteinExistence type="inferred from homology"/>
<comment type="subcellular location">
    <subcellularLocation>
        <location evidence="1">Membrane</location>
        <topology evidence="1">Multi-pass membrane protein</topology>
    </subcellularLocation>
</comment>
<feature type="transmembrane region" description="Helical" evidence="6">
    <location>
        <begin position="151"/>
        <end position="173"/>
    </location>
</feature>
<feature type="transmembrane region" description="Helical" evidence="6">
    <location>
        <begin position="99"/>
        <end position="118"/>
    </location>
</feature>
<protein>
    <submittedName>
        <fullName evidence="7">Acetate uptake transporter</fullName>
    </submittedName>
</protein>
<dbReference type="Proteomes" id="UP000526501">
    <property type="component" value="Unassembled WGS sequence"/>
</dbReference>
<organism evidence="7 8">
    <name type="scientific">Pelagicoccus albus</name>
    <dbReference type="NCBI Taxonomy" id="415222"/>
    <lineage>
        <taxon>Bacteria</taxon>
        <taxon>Pseudomonadati</taxon>
        <taxon>Verrucomicrobiota</taxon>
        <taxon>Opitutia</taxon>
        <taxon>Puniceicoccales</taxon>
        <taxon>Pelagicoccaceae</taxon>
        <taxon>Pelagicoccus</taxon>
    </lineage>
</organism>
<accession>A0A7X1B3E7</accession>
<dbReference type="RefSeq" id="WP_185658811.1">
    <property type="nucleotide sequence ID" value="NZ_CAWPOO010000005.1"/>
</dbReference>
<feature type="transmembrane region" description="Helical" evidence="6">
    <location>
        <begin position="35"/>
        <end position="53"/>
    </location>
</feature>
<evidence type="ECO:0000313" key="8">
    <source>
        <dbReference type="Proteomes" id="UP000526501"/>
    </source>
</evidence>
<dbReference type="InterPro" id="IPR000791">
    <property type="entry name" value="Gpr1/Fun34/SatP-like"/>
</dbReference>
<dbReference type="InterPro" id="IPR047623">
    <property type="entry name" value="SatP"/>
</dbReference>
<reference evidence="7 8" key="1">
    <citation type="submission" date="2020-07" db="EMBL/GenBank/DDBJ databases">
        <authorList>
            <person name="Feng X."/>
        </authorList>
    </citation>
    <scope>NUCLEOTIDE SEQUENCE [LARGE SCALE GENOMIC DNA]</scope>
    <source>
        <strain evidence="7 8">JCM23202</strain>
    </source>
</reference>
<name>A0A7X1B3E7_9BACT</name>
<evidence type="ECO:0000256" key="1">
    <source>
        <dbReference type="ARBA" id="ARBA00004141"/>
    </source>
</evidence>